<protein>
    <recommendedName>
        <fullName evidence="1">BAAT/Acyl-CoA thioester hydrolase C-terminal domain-containing protein</fullName>
    </recommendedName>
</protein>
<evidence type="ECO:0000313" key="3">
    <source>
        <dbReference type="Proteomes" id="UP000275408"/>
    </source>
</evidence>
<dbReference type="AlphaFoldDB" id="A0A3M6TCS3"/>
<dbReference type="OrthoDB" id="6347013at2759"/>
<organism evidence="2 3">
    <name type="scientific">Pocillopora damicornis</name>
    <name type="common">Cauliflower coral</name>
    <name type="synonym">Millepora damicornis</name>
    <dbReference type="NCBI Taxonomy" id="46731"/>
    <lineage>
        <taxon>Eukaryota</taxon>
        <taxon>Metazoa</taxon>
        <taxon>Cnidaria</taxon>
        <taxon>Anthozoa</taxon>
        <taxon>Hexacorallia</taxon>
        <taxon>Scleractinia</taxon>
        <taxon>Astrocoeniina</taxon>
        <taxon>Pocilloporidae</taxon>
        <taxon>Pocillopora</taxon>
    </lineage>
</organism>
<dbReference type="PANTHER" id="PTHR10824:SF4">
    <property type="entry name" value="ACYL-COENZYME A THIOESTERASE 1-LIKE"/>
    <property type="match status" value="1"/>
</dbReference>
<dbReference type="GO" id="GO:0047617">
    <property type="term" value="F:fatty acyl-CoA hydrolase activity"/>
    <property type="evidence" value="ECO:0007669"/>
    <property type="project" value="TreeGrafter"/>
</dbReference>
<feature type="domain" description="BAAT/Acyl-CoA thioester hydrolase C-terminal" evidence="1">
    <location>
        <begin position="61"/>
        <end position="128"/>
    </location>
</feature>
<dbReference type="PANTHER" id="PTHR10824">
    <property type="entry name" value="ACYL-COENZYME A THIOESTERASE-RELATED"/>
    <property type="match status" value="1"/>
</dbReference>
<keyword evidence="3" id="KW-1185">Reference proteome</keyword>
<dbReference type="Proteomes" id="UP000275408">
    <property type="component" value="Unassembled WGS sequence"/>
</dbReference>
<dbReference type="EMBL" id="RCHS01003874">
    <property type="protein sequence ID" value="RMX39099.1"/>
    <property type="molecule type" value="Genomic_DNA"/>
</dbReference>
<dbReference type="Pfam" id="PF08840">
    <property type="entry name" value="BAAT_C"/>
    <property type="match status" value="1"/>
</dbReference>
<comment type="caution">
    <text evidence="2">The sequence shown here is derived from an EMBL/GenBank/DDBJ whole genome shotgun (WGS) entry which is preliminary data.</text>
</comment>
<gene>
    <name evidence="2" type="ORF">pdam_00019243</name>
</gene>
<reference evidence="2 3" key="1">
    <citation type="journal article" date="2018" name="Sci. Rep.">
        <title>Comparative analysis of the Pocillopora damicornis genome highlights role of immune system in coral evolution.</title>
        <authorList>
            <person name="Cunning R."/>
            <person name="Bay R.A."/>
            <person name="Gillette P."/>
            <person name="Baker A.C."/>
            <person name="Traylor-Knowles N."/>
        </authorList>
    </citation>
    <scope>NUCLEOTIDE SEQUENCE [LARGE SCALE GENOMIC DNA]</scope>
    <source>
        <strain evidence="2">RSMAS</strain>
        <tissue evidence="2">Whole animal</tissue>
    </source>
</reference>
<evidence type="ECO:0000313" key="2">
    <source>
        <dbReference type="EMBL" id="RMX39099.1"/>
    </source>
</evidence>
<dbReference type="Gene3D" id="3.40.50.1820">
    <property type="entry name" value="alpha/beta hydrolase"/>
    <property type="match status" value="1"/>
</dbReference>
<dbReference type="GO" id="GO:0006637">
    <property type="term" value="P:acyl-CoA metabolic process"/>
    <property type="evidence" value="ECO:0007669"/>
    <property type="project" value="TreeGrafter"/>
</dbReference>
<name>A0A3M6TCS3_POCDA</name>
<sequence length="135" mass="15304">MKLHLDSAKGYYSSRVGLNMYELTTGEYTVVFKLYFPSASIDHSSVDISATSSSETASRTSTNLLSDHSRRHLIEPPYSPLCDFSFSKSTKEWCGYPYLAWGGETVAHARAQEDCWPKILHFLQTHLQQDTESEE</sequence>
<dbReference type="InterPro" id="IPR014940">
    <property type="entry name" value="BAAT_C"/>
</dbReference>
<proteinExistence type="predicted"/>
<evidence type="ECO:0000259" key="1">
    <source>
        <dbReference type="Pfam" id="PF08840"/>
    </source>
</evidence>
<dbReference type="InterPro" id="IPR029058">
    <property type="entry name" value="AB_hydrolase_fold"/>
</dbReference>
<accession>A0A3M6TCS3</accession>
<dbReference type="GO" id="GO:0006631">
    <property type="term" value="P:fatty acid metabolic process"/>
    <property type="evidence" value="ECO:0007669"/>
    <property type="project" value="TreeGrafter"/>
</dbReference>